<dbReference type="Proteomes" id="UP000013063">
    <property type="component" value="Unassembled WGS sequence"/>
</dbReference>
<feature type="chain" id="PRO_5004340375" description="superoxide dismutase" evidence="5">
    <location>
        <begin position="32"/>
        <end position="232"/>
    </location>
</feature>
<dbReference type="OrthoDB" id="9803125at2"/>
<feature type="domain" description="Manganese/iron superoxide dismutase C-terminal" evidence="6">
    <location>
        <begin position="126"/>
        <end position="223"/>
    </location>
</feature>
<feature type="signal peptide" evidence="5">
    <location>
        <begin position="1"/>
        <end position="31"/>
    </location>
</feature>
<gene>
    <name evidence="7" type="ORF">OR37_01084</name>
</gene>
<evidence type="ECO:0000313" key="7">
    <source>
        <dbReference type="EMBL" id="ENZ82890.1"/>
    </source>
</evidence>
<dbReference type="AlphaFoldDB" id="R0D383"/>
<evidence type="ECO:0000256" key="1">
    <source>
        <dbReference type="ARBA" id="ARBA00008714"/>
    </source>
</evidence>
<sequence length="232" mass="24368" precursor="true">MTEFRADRRQVLAGAALVGALAAAPAAPALAQTKATPGFAPQALPFDPKTITGLSEKLLTSHHDNNYVGAVKRLGAIDAQLAGLDPAAAPTFLLNGLKREELIAWNSMILHELYFAGLGAPSKPGAALAAAIERDFGSDARWRAEFAAMGKALGGGSGWVLLTWSARDKRLVNTWAADHTMTLAGGTPLLALDMYEHAYAMDYGAKAGAYVDAFMATINWSHADGLFKGMAA</sequence>
<dbReference type="InterPro" id="IPR036324">
    <property type="entry name" value="Mn/Fe_SOD_N_sf"/>
</dbReference>
<evidence type="ECO:0000256" key="5">
    <source>
        <dbReference type="SAM" id="SignalP"/>
    </source>
</evidence>
<dbReference type="InterPro" id="IPR019832">
    <property type="entry name" value="Mn/Fe_SOD_C"/>
</dbReference>
<dbReference type="PROSITE" id="PS51318">
    <property type="entry name" value="TAT"/>
    <property type="match status" value="1"/>
</dbReference>
<accession>R0D383</accession>
<evidence type="ECO:0000256" key="4">
    <source>
        <dbReference type="ARBA" id="ARBA00023002"/>
    </source>
</evidence>
<comment type="similarity">
    <text evidence="1">Belongs to the iron/manganese superoxide dismutase family.</text>
</comment>
<proteinExistence type="inferred from homology"/>
<dbReference type="RefSeq" id="WP_004616703.1">
    <property type="nucleotide sequence ID" value="NZ_APMP01000004.1"/>
</dbReference>
<dbReference type="Gene3D" id="3.55.40.20">
    <property type="entry name" value="Iron/manganese superoxide dismutase, C-terminal domain"/>
    <property type="match status" value="1"/>
</dbReference>
<dbReference type="SUPFAM" id="SSF54719">
    <property type="entry name" value="Fe,Mn superoxide dismutase (SOD), C-terminal domain"/>
    <property type="match status" value="1"/>
</dbReference>
<dbReference type="GO" id="GO:0046872">
    <property type="term" value="F:metal ion binding"/>
    <property type="evidence" value="ECO:0007669"/>
    <property type="project" value="UniProtKB-KW"/>
</dbReference>
<keyword evidence="8" id="KW-1185">Reference proteome</keyword>
<evidence type="ECO:0000313" key="8">
    <source>
        <dbReference type="Proteomes" id="UP000013063"/>
    </source>
</evidence>
<evidence type="ECO:0000256" key="2">
    <source>
        <dbReference type="ARBA" id="ARBA00012682"/>
    </source>
</evidence>
<evidence type="ECO:0000256" key="3">
    <source>
        <dbReference type="ARBA" id="ARBA00022723"/>
    </source>
</evidence>
<comment type="caution">
    <text evidence="7">The sequence shown here is derived from an EMBL/GenBank/DDBJ whole genome shotgun (WGS) entry which is preliminary data.</text>
</comment>
<dbReference type="EMBL" id="APMP01000004">
    <property type="protein sequence ID" value="ENZ82890.1"/>
    <property type="molecule type" value="Genomic_DNA"/>
</dbReference>
<organism evidence="7 8">
    <name type="scientific">Caulobacter vibrioides OR37</name>
    <dbReference type="NCBI Taxonomy" id="1292034"/>
    <lineage>
        <taxon>Bacteria</taxon>
        <taxon>Pseudomonadati</taxon>
        <taxon>Pseudomonadota</taxon>
        <taxon>Alphaproteobacteria</taxon>
        <taxon>Caulobacterales</taxon>
        <taxon>Caulobacteraceae</taxon>
        <taxon>Caulobacter</taxon>
    </lineage>
</organism>
<dbReference type="Pfam" id="PF02777">
    <property type="entry name" value="Sod_Fe_C"/>
    <property type="match status" value="1"/>
</dbReference>
<dbReference type="PATRIC" id="fig|1292034.3.peg.1071"/>
<keyword evidence="4" id="KW-0560">Oxidoreductase</keyword>
<dbReference type="InterPro" id="IPR050265">
    <property type="entry name" value="Fe/Mn_Superoxide_Dismutase"/>
</dbReference>
<dbReference type="SUPFAM" id="SSF46609">
    <property type="entry name" value="Fe,Mn superoxide dismutase (SOD), N-terminal domain"/>
    <property type="match status" value="1"/>
</dbReference>
<dbReference type="InterPro" id="IPR036314">
    <property type="entry name" value="SOD_C_sf"/>
</dbReference>
<keyword evidence="3" id="KW-0479">Metal-binding</keyword>
<reference evidence="7 8" key="1">
    <citation type="journal article" date="2013" name="Genome Announc.">
        <title>Draft Genome Sequence for Caulobacter sp. Strain OR37, a Bacterium Tolerant to Heavy Metals.</title>
        <authorList>
            <person name="Utturkar S.M."/>
            <person name="Bollmann A."/>
            <person name="Brzoska R.M."/>
            <person name="Klingeman D.M."/>
            <person name="Epstein S.E."/>
            <person name="Palumbo A.V."/>
            <person name="Brown S.D."/>
        </authorList>
    </citation>
    <scope>NUCLEOTIDE SEQUENCE [LARGE SCALE GENOMIC DNA]</scope>
    <source>
        <strain evidence="7 8">OR37</strain>
    </source>
</reference>
<dbReference type="PANTHER" id="PTHR11404:SF6">
    <property type="entry name" value="SUPEROXIDE DISMUTASE [MN], MITOCHONDRIAL"/>
    <property type="match status" value="1"/>
</dbReference>
<keyword evidence="5" id="KW-0732">Signal</keyword>
<dbReference type="eggNOG" id="COG0605">
    <property type="taxonomic scope" value="Bacteria"/>
</dbReference>
<dbReference type="PANTHER" id="PTHR11404">
    <property type="entry name" value="SUPEROXIDE DISMUTASE 2"/>
    <property type="match status" value="1"/>
</dbReference>
<dbReference type="InterPro" id="IPR006311">
    <property type="entry name" value="TAT_signal"/>
</dbReference>
<dbReference type="EC" id="1.15.1.1" evidence="2"/>
<dbReference type="STRING" id="1292034.OR37_01084"/>
<name>R0D383_CAUVI</name>
<dbReference type="GO" id="GO:0004784">
    <property type="term" value="F:superoxide dismutase activity"/>
    <property type="evidence" value="ECO:0007669"/>
    <property type="project" value="UniProtKB-EC"/>
</dbReference>
<protein>
    <recommendedName>
        <fullName evidence="2">superoxide dismutase</fullName>
        <ecNumber evidence="2">1.15.1.1</ecNumber>
    </recommendedName>
</protein>
<evidence type="ECO:0000259" key="6">
    <source>
        <dbReference type="Pfam" id="PF02777"/>
    </source>
</evidence>